<reference evidence="1" key="1">
    <citation type="submission" date="2014-11" db="EMBL/GenBank/DDBJ databases">
        <authorList>
            <person name="Amaro Gonzalez C."/>
        </authorList>
    </citation>
    <scope>NUCLEOTIDE SEQUENCE</scope>
</reference>
<dbReference type="AlphaFoldDB" id="A0A0E9QQQ2"/>
<name>A0A0E9QQQ2_ANGAN</name>
<organism evidence="1">
    <name type="scientific">Anguilla anguilla</name>
    <name type="common">European freshwater eel</name>
    <name type="synonym">Muraena anguilla</name>
    <dbReference type="NCBI Taxonomy" id="7936"/>
    <lineage>
        <taxon>Eukaryota</taxon>
        <taxon>Metazoa</taxon>
        <taxon>Chordata</taxon>
        <taxon>Craniata</taxon>
        <taxon>Vertebrata</taxon>
        <taxon>Euteleostomi</taxon>
        <taxon>Actinopterygii</taxon>
        <taxon>Neopterygii</taxon>
        <taxon>Teleostei</taxon>
        <taxon>Anguilliformes</taxon>
        <taxon>Anguillidae</taxon>
        <taxon>Anguilla</taxon>
    </lineage>
</organism>
<accession>A0A0E9QQQ2</accession>
<dbReference type="EMBL" id="GBXM01089790">
    <property type="protein sequence ID" value="JAH18787.1"/>
    <property type="molecule type" value="Transcribed_RNA"/>
</dbReference>
<reference evidence="1" key="2">
    <citation type="journal article" date="2015" name="Fish Shellfish Immunol.">
        <title>Early steps in the European eel (Anguilla anguilla)-Vibrio vulnificus interaction in the gills: Role of the RtxA13 toxin.</title>
        <authorList>
            <person name="Callol A."/>
            <person name="Pajuelo D."/>
            <person name="Ebbesson L."/>
            <person name="Teles M."/>
            <person name="MacKenzie S."/>
            <person name="Amaro C."/>
        </authorList>
    </citation>
    <scope>NUCLEOTIDE SEQUENCE</scope>
</reference>
<protein>
    <submittedName>
        <fullName evidence="1">Uncharacterized protein</fullName>
    </submittedName>
</protein>
<proteinExistence type="predicted"/>
<evidence type="ECO:0000313" key="1">
    <source>
        <dbReference type="EMBL" id="JAH18787.1"/>
    </source>
</evidence>
<sequence>MAVMRLFSRCPAGHSKLAGYRSTTQSVLIRTNSGDLKSEPVP</sequence>